<protein>
    <submittedName>
        <fullName evidence="1">Uncharacterized protein</fullName>
    </submittedName>
</protein>
<gene>
    <name evidence="1" type="ORF">HHK36_032352</name>
</gene>
<sequence length="193" mass="21493">MNGIGLKQVGSIRRTSSVVSSWRRHSLSFLRGASTQVEDDSESETVSQVGDIGDRALHSHRIVQSVQTLVFQVIYMRIHLTIKPGCKYAGLAGERGNVEGEITLFGSHGKHFFFLFNDFWNSTVNAMVEEYQQAVSVTNFGGIRDDQGLYPRLGLKSSPQVDESLEHRLVVAEASKTHILWYVILHNGSAEDT</sequence>
<name>A0A835CX99_TETSI</name>
<dbReference type="EMBL" id="JABCRI010000635">
    <property type="protein sequence ID" value="KAF8369626.1"/>
    <property type="molecule type" value="Genomic_DNA"/>
</dbReference>
<reference evidence="1 2" key="1">
    <citation type="submission" date="2020-04" db="EMBL/GenBank/DDBJ databases">
        <title>Plant Genome Project.</title>
        <authorList>
            <person name="Zhang R.-G."/>
        </authorList>
    </citation>
    <scope>NUCLEOTIDE SEQUENCE [LARGE SCALE GENOMIC DNA]</scope>
    <source>
        <strain evidence="1">YNK0</strain>
        <tissue evidence="1">Leaf</tissue>
    </source>
</reference>
<dbReference type="Proteomes" id="UP000655225">
    <property type="component" value="Unassembled WGS sequence"/>
</dbReference>
<dbReference type="OrthoDB" id="1000037at2759"/>
<organism evidence="1 2">
    <name type="scientific">Tetracentron sinense</name>
    <name type="common">Spur-leaf</name>
    <dbReference type="NCBI Taxonomy" id="13715"/>
    <lineage>
        <taxon>Eukaryota</taxon>
        <taxon>Viridiplantae</taxon>
        <taxon>Streptophyta</taxon>
        <taxon>Embryophyta</taxon>
        <taxon>Tracheophyta</taxon>
        <taxon>Spermatophyta</taxon>
        <taxon>Magnoliopsida</taxon>
        <taxon>Trochodendrales</taxon>
        <taxon>Trochodendraceae</taxon>
        <taxon>Tetracentron</taxon>
    </lineage>
</organism>
<evidence type="ECO:0000313" key="2">
    <source>
        <dbReference type="Proteomes" id="UP000655225"/>
    </source>
</evidence>
<evidence type="ECO:0000313" key="1">
    <source>
        <dbReference type="EMBL" id="KAF8369626.1"/>
    </source>
</evidence>
<proteinExistence type="predicted"/>
<accession>A0A835CX99</accession>
<keyword evidence="2" id="KW-1185">Reference proteome</keyword>
<comment type="caution">
    <text evidence="1">The sequence shown here is derived from an EMBL/GenBank/DDBJ whole genome shotgun (WGS) entry which is preliminary data.</text>
</comment>
<dbReference type="AlphaFoldDB" id="A0A835CX99"/>